<dbReference type="Proteomes" id="UP000663866">
    <property type="component" value="Unassembled WGS sequence"/>
</dbReference>
<evidence type="ECO:0000313" key="1">
    <source>
        <dbReference type="EMBL" id="CAF4682941.1"/>
    </source>
</evidence>
<proteinExistence type="predicted"/>
<keyword evidence="2" id="KW-1185">Reference proteome</keyword>
<protein>
    <submittedName>
        <fullName evidence="1">Uncharacterized protein</fullName>
    </submittedName>
</protein>
<dbReference type="InterPro" id="IPR027417">
    <property type="entry name" value="P-loop_NTPase"/>
</dbReference>
<dbReference type="AlphaFoldDB" id="A0A821H736"/>
<gene>
    <name evidence="1" type="ORF">OVN521_LOCUS47796</name>
</gene>
<accession>A0A821H736</accession>
<comment type="caution">
    <text evidence="1">The sequence shown here is derived from an EMBL/GenBank/DDBJ whole genome shotgun (WGS) entry which is preliminary data.</text>
</comment>
<organism evidence="1 2">
    <name type="scientific">Rotaria magnacalcarata</name>
    <dbReference type="NCBI Taxonomy" id="392030"/>
    <lineage>
        <taxon>Eukaryota</taxon>
        <taxon>Metazoa</taxon>
        <taxon>Spiralia</taxon>
        <taxon>Gnathifera</taxon>
        <taxon>Rotifera</taxon>
        <taxon>Eurotatoria</taxon>
        <taxon>Bdelloidea</taxon>
        <taxon>Philodinida</taxon>
        <taxon>Philodinidae</taxon>
        <taxon>Rotaria</taxon>
    </lineage>
</organism>
<feature type="non-terminal residue" evidence="1">
    <location>
        <position position="81"/>
    </location>
</feature>
<dbReference type="EMBL" id="CAJOBG010095794">
    <property type="protein sequence ID" value="CAF4682941.1"/>
    <property type="molecule type" value="Genomic_DNA"/>
</dbReference>
<feature type="non-terminal residue" evidence="1">
    <location>
        <position position="1"/>
    </location>
</feature>
<dbReference type="Gene3D" id="3.40.50.300">
    <property type="entry name" value="P-loop containing nucleotide triphosphate hydrolases"/>
    <property type="match status" value="1"/>
</dbReference>
<name>A0A821H736_9BILA</name>
<evidence type="ECO:0000313" key="2">
    <source>
        <dbReference type="Proteomes" id="UP000663866"/>
    </source>
</evidence>
<sequence length="81" mass="8948">CLIRIAHAVKAHEPILLIGPTSCKSLLVETWALITTRSNELIKVHLTPDSEASDLIGEIRPHSFLALLKQLPTTAERVLSR</sequence>
<reference evidence="1" key="1">
    <citation type="submission" date="2021-02" db="EMBL/GenBank/DDBJ databases">
        <authorList>
            <person name="Nowell W R."/>
        </authorList>
    </citation>
    <scope>NUCLEOTIDE SEQUENCE</scope>
</reference>